<dbReference type="Proteomes" id="UP000198828">
    <property type="component" value="Unassembled WGS sequence"/>
</dbReference>
<evidence type="ECO:0000313" key="2">
    <source>
        <dbReference type="Proteomes" id="UP000198828"/>
    </source>
</evidence>
<reference evidence="1 2" key="1">
    <citation type="submission" date="2016-10" db="EMBL/GenBank/DDBJ databases">
        <authorList>
            <person name="de Groot N.N."/>
        </authorList>
    </citation>
    <scope>NUCLEOTIDE SEQUENCE [LARGE SCALE GENOMIC DNA]</scope>
    <source>
        <strain evidence="1 2">DSM 23310</strain>
    </source>
</reference>
<keyword evidence="2" id="KW-1185">Reference proteome</keyword>
<protein>
    <submittedName>
        <fullName evidence="1">Uncharacterized protein</fullName>
    </submittedName>
</protein>
<proteinExistence type="predicted"/>
<evidence type="ECO:0000313" key="1">
    <source>
        <dbReference type="EMBL" id="SDW30338.1"/>
    </source>
</evidence>
<gene>
    <name evidence="1" type="ORF">SAMN05660923_00439</name>
</gene>
<accession>A0A1H2SFR0</accession>
<sequence>MCIFNIEGKEGKEKMRQIRIGGFICKAKDMPSCMREFIKKVEKELKHYKKKSA</sequence>
<name>A0A1H2SFR0_9FIRM</name>
<organism evidence="1 2">
    <name type="scientific">Tepidimicrobium xylanilyticum</name>
    <dbReference type="NCBI Taxonomy" id="1123352"/>
    <lineage>
        <taxon>Bacteria</taxon>
        <taxon>Bacillati</taxon>
        <taxon>Bacillota</taxon>
        <taxon>Tissierellia</taxon>
        <taxon>Tissierellales</taxon>
        <taxon>Tepidimicrobiaceae</taxon>
        <taxon>Tepidimicrobium</taxon>
    </lineage>
</organism>
<dbReference type="EMBL" id="FNNG01000002">
    <property type="protein sequence ID" value="SDW30338.1"/>
    <property type="molecule type" value="Genomic_DNA"/>
</dbReference>
<dbReference type="AlphaFoldDB" id="A0A1H2SFR0"/>